<dbReference type="AlphaFoldDB" id="A0A7W7IU82"/>
<reference evidence="1 2" key="1">
    <citation type="submission" date="2020-08" db="EMBL/GenBank/DDBJ databases">
        <title>Functional genomics of gut bacteria from endangered species of beetles.</title>
        <authorList>
            <person name="Carlos-Shanley C."/>
        </authorList>
    </citation>
    <scope>NUCLEOTIDE SEQUENCE [LARGE SCALE GENOMIC DNA]</scope>
    <source>
        <strain evidence="1 2">S00142</strain>
    </source>
</reference>
<organism evidence="1 2">
    <name type="scientific">Flavobacterium nitrogenifigens</name>
    <dbReference type="NCBI Taxonomy" id="1617283"/>
    <lineage>
        <taxon>Bacteria</taxon>
        <taxon>Pseudomonadati</taxon>
        <taxon>Bacteroidota</taxon>
        <taxon>Flavobacteriia</taxon>
        <taxon>Flavobacteriales</taxon>
        <taxon>Flavobacteriaceae</taxon>
        <taxon>Flavobacterium</taxon>
    </lineage>
</organism>
<accession>A0A7W7IU82</accession>
<keyword evidence="2" id="KW-1185">Reference proteome</keyword>
<proteinExistence type="predicted"/>
<dbReference type="Proteomes" id="UP000561681">
    <property type="component" value="Unassembled WGS sequence"/>
</dbReference>
<dbReference type="RefSeq" id="WP_184158455.1">
    <property type="nucleotide sequence ID" value="NZ_JACHLD010000001.1"/>
</dbReference>
<evidence type="ECO:0000313" key="2">
    <source>
        <dbReference type="Proteomes" id="UP000561681"/>
    </source>
</evidence>
<name>A0A7W7IU82_9FLAO</name>
<comment type="caution">
    <text evidence="1">The sequence shown here is derived from an EMBL/GenBank/DDBJ whole genome shotgun (WGS) entry which is preliminary data.</text>
</comment>
<protein>
    <submittedName>
        <fullName evidence="1">Plasmid stabilization system protein ParE</fullName>
    </submittedName>
</protein>
<dbReference type="Gene3D" id="3.30.2310.20">
    <property type="entry name" value="RelE-like"/>
    <property type="match status" value="1"/>
</dbReference>
<sequence length="100" mass="12155">MRIVWSKKANYTFYNIQYYLEQYWTLAILQKFIKDSLHIINLLENNPELGKYNAELECREIVLSKQVKLYYEINEDDIILIAFSNNRQKPLSFLNLQNFR</sequence>
<dbReference type="EMBL" id="JACHLD010000001">
    <property type="protein sequence ID" value="MBB4800647.1"/>
    <property type="molecule type" value="Genomic_DNA"/>
</dbReference>
<gene>
    <name evidence="1" type="ORF">HNP37_000686</name>
</gene>
<dbReference type="InterPro" id="IPR035093">
    <property type="entry name" value="RelE/ParE_toxin_dom_sf"/>
</dbReference>
<evidence type="ECO:0000313" key="1">
    <source>
        <dbReference type="EMBL" id="MBB4800647.1"/>
    </source>
</evidence>